<dbReference type="AlphaFoldDB" id="A0A401GRD7"/>
<organism evidence="1 2">
    <name type="scientific">Sparassis crispa</name>
    <dbReference type="NCBI Taxonomy" id="139825"/>
    <lineage>
        <taxon>Eukaryota</taxon>
        <taxon>Fungi</taxon>
        <taxon>Dikarya</taxon>
        <taxon>Basidiomycota</taxon>
        <taxon>Agaricomycotina</taxon>
        <taxon>Agaricomycetes</taxon>
        <taxon>Polyporales</taxon>
        <taxon>Sparassidaceae</taxon>
        <taxon>Sparassis</taxon>
    </lineage>
</organism>
<dbReference type="EMBL" id="BFAD01000006">
    <property type="protein sequence ID" value="GBE84811.1"/>
    <property type="molecule type" value="Genomic_DNA"/>
</dbReference>
<name>A0A401GRD7_9APHY</name>
<dbReference type="InParanoid" id="A0A401GRD7"/>
<dbReference type="RefSeq" id="XP_027615724.1">
    <property type="nucleotide sequence ID" value="XM_027759923.1"/>
</dbReference>
<protein>
    <submittedName>
        <fullName evidence="1">Uncharacterized protein</fullName>
    </submittedName>
</protein>
<reference evidence="1 2" key="1">
    <citation type="journal article" date="2018" name="Sci. Rep.">
        <title>Genome sequence of the cauliflower mushroom Sparassis crispa (Hanabiratake) and its association with beneficial usage.</title>
        <authorList>
            <person name="Kiyama R."/>
            <person name="Furutani Y."/>
            <person name="Kawaguchi K."/>
            <person name="Nakanishi T."/>
        </authorList>
    </citation>
    <scope>NUCLEOTIDE SEQUENCE [LARGE SCALE GENOMIC DNA]</scope>
</reference>
<dbReference type="Proteomes" id="UP000287166">
    <property type="component" value="Unassembled WGS sequence"/>
</dbReference>
<keyword evidence="2" id="KW-1185">Reference proteome</keyword>
<sequence length="62" mass="6833">MTAGEGLIFVSISVQNWEIFLASSQNVPFKLPTGKKDAISMRTTRSGTLDDFNSNPRVPTEM</sequence>
<evidence type="ECO:0000313" key="2">
    <source>
        <dbReference type="Proteomes" id="UP000287166"/>
    </source>
</evidence>
<dbReference type="GeneID" id="38781728"/>
<evidence type="ECO:0000313" key="1">
    <source>
        <dbReference type="EMBL" id="GBE84811.1"/>
    </source>
</evidence>
<proteinExistence type="predicted"/>
<gene>
    <name evidence="1" type="ORF">SCP_0607910</name>
</gene>
<accession>A0A401GRD7</accession>
<comment type="caution">
    <text evidence="1">The sequence shown here is derived from an EMBL/GenBank/DDBJ whole genome shotgun (WGS) entry which is preliminary data.</text>
</comment>